<feature type="compositionally biased region" description="Polar residues" evidence="1">
    <location>
        <begin position="436"/>
        <end position="445"/>
    </location>
</feature>
<protein>
    <recommendedName>
        <fullName evidence="3">DUF3533 domain-containing protein</fullName>
    </recommendedName>
</protein>
<dbReference type="EMBL" id="JBBWUH010000008">
    <property type="protein sequence ID" value="KAK8159824.1"/>
    <property type="molecule type" value="Genomic_DNA"/>
</dbReference>
<keyword evidence="2" id="KW-0812">Transmembrane</keyword>
<evidence type="ECO:0000259" key="3">
    <source>
        <dbReference type="Pfam" id="PF12051"/>
    </source>
</evidence>
<reference evidence="4 5" key="1">
    <citation type="journal article" date="2022" name="G3 (Bethesda)">
        <title>Enemy or ally: a genomic approach to elucidate the lifestyle of Phyllosticta citrichinaensis.</title>
        <authorList>
            <person name="Buijs V.A."/>
            <person name="Groenewald J.Z."/>
            <person name="Haridas S."/>
            <person name="LaButti K.M."/>
            <person name="Lipzen A."/>
            <person name="Martin F.M."/>
            <person name="Barry K."/>
            <person name="Grigoriev I.V."/>
            <person name="Crous P.W."/>
            <person name="Seidl M.F."/>
        </authorList>
    </citation>
    <scope>NUCLEOTIDE SEQUENCE [LARGE SCALE GENOMIC DNA]</scope>
    <source>
        <strain evidence="4 5">CBS 129764</strain>
    </source>
</reference>
<feature type="transmembrane region" description="Helical" evidence="2">
    <location>
        <begin position="223"/>
        <end position="243"/>
    </location>
</feature>
<feature type="region of interest" description="Disordered" evidence="1">
    <location>
        <begin position="426"/>
        <end position="463"/>
    </location>
</feature>
<dbReference type="PANTHER" id="PTHR34814:SF2">
    <property type="entry name" value="DUF3533 DOMAIN-CONTAINING PROTEIN"/>
    <property type="match status" value="1"/>
</dbReference>
<keyword evidence="2" id="KW-0472">Membrane</keyword>
<dbReference type="Pfam" id="PF12051">
    <property type="entry name" value="DUF3533"/>
    <property type="match status" value="1"/>
</dbReference>
<organism evidence="4 5">
    <name type="scientific">Phyllosticta citrichinensis</name>
    <dbReference type="NCBI Taxonomy" id="1130410"/>
    <lineage>
        <taxon>Eukaryota</taxon>
        <taxon>Fungi</taxon>
        <taxon>Dikarya</taxon>
        <taxon>Ascomycota</taxon>
        <taxon>Pezizomycotina</taxon>
        <taxon>Dothideomycetes</taxon>
        <taxon>Dothideomycetes incertae sedis</taxon>
        <taxon>Botryosphaeriales</taxon>
        <taxon>Phyllostictaceae</taxon>
        <taxon>Phyllosticta</taxon>
    </lineage>
</organism>
<accession>A0ABR1XLW6</accession>
<evidence type="ECO:0000313" key="4">
    <source>
        <dbReference type="EMBL" id="KAK8159824.1"/>
    </source>
</evidence>
<feature type="transmembrane region" description="Helical" evidence="2">
    <location>
        <begin position="322"/>
        <end position="342"/>
    </location>
</feature>
<keyword evidence="2" id="KW-1133">Transmembrane helix</keyword>
<name>A0ABR1XLW6_9PEZI</name>
<keyword evidence="5" id="KW-1185">Reference proteome</keyword>
<feature type="transmembrane region" description="Helical" evidence="2">
    <location>
        <begin position="263"/>
        <end position="287"/>
    </location>
</feature>
<feature type="domain" description="DUF3533" evidence="3">
    <location>
        <begin position="33"/>
        <end position="398"/>
    </location>
</feature>
<comment type="caution">
    <text evidence="4">The sequence shown here is derived from an EMBL/GenBank/DDBJ whole genome shotgun (WGS) entry which is preliminary data.</text>
</comment>
<sequence length="463" mass="51768">MNLFKRSSNRVVRHDTFWQGKFKLFAIQSIAVFISLQLLFLLIMLYLYGSFYKQSTRVHHFRTLVVDFDGGLIGRSVSAAYDSMQGHNFPTVEIHSASEYATPQDVRNAVCQGHYWGALYTHQGASARLSSALGGGAPAASYQATDTMTVIWNAVRYPAFVASLVEANLQQLGIAAGNVFKGMNGTAALQSLNITDRAAVQALLNPVQPSTAPIQPMTNGDRIMFNTAGMVMPIIAQFFFLLAVNNISSQMRFLSRLPRLDNFLIRFCLAILYTFVGALCMTGYIWAYKESWAVTGSDFALTWMVLWLLMHIHFLVFEFATAFAPLAAMPFIVLTWVILNITTTLQPFELNPGFFHWGYALPAHNAYELLITIWSEGCSNRAYRNLPILFAWWLVGMVGSVIATRVRCAKAEDFEEKERAAWAEKIIKGDQDETTARPTTANSLEQGKKSEERPRTARSDANV</sequence>
<evidence type="ECO:0000313" key="5">
    <source>
        <dbReference type="Proteomes" id="UP001456524"/>
    </source>
</evidence>
<proteinExistence type="predicted"/>
<dbReference type="InterPro" id="IPR053001">
    <property type="entry name" value="MNNG_permease-like"/>
</dbReference>
<feature type="compositionally biased region" description="Basic and acidic residues" evidence="1">
    <location>
        <begin position="426"/>
        <end position="435"/>
    </location>
</feature>
<feature type="compositionally biased region" description="Basic and acidic residues" evidence="1">
    <location>
        <begin position="446"/>
        <end position="463"/>
    </location>
</feature>
<feature type="transmembrane region" description="Helical" evidence="2">
    <location>
        <begin position="386"/>
        <end position="404"/>
    </location>
</feature>
<evidence type="ECO:0000256" key="2">
    <source>
        <dbReference type="SAM" id="Phobius"/>
    </source>
</evidence>
<dbReference type="PANTHER" id="PTHR34814">
    <property type="entry name" value="NITROSOGUANIDINE RESISTANCE PROTEIN SNG1"/>
    <property type="match status" value="1"/>
</dbReference>
<feature type="transmembrane region" description="Helical" evidence="2">
    <location>
        <begin position="299"/>
        <end position="316"/>
    </location>
</feature>
<gene>
    <name evidence="4" type="ORF">IWX90DRAFT_311360</name>
</gene>
<feature type="transmembrane region" description="Helical" evidence="2">
    <location>
        <begin position="25"/>
        <end position="48"/>
    </location>
</feature>
<evidence type="ECO:0000256" key="1">
    <source>
        <dbReference type="SAM" id="MobiDB-lite"/>
    </source>
</evidence>
<dbReference type="InterPro" id="IPR022703">
    <property type="entry name" value="DUF3533"/>
</dbReference>
<dbReference type="Proteomes" id="UP001456524">
    <property type="component" value="Unassembled WGS sequence"/>
</dbReference>